<evidence type="ECO:0000313" key="5">
    <source>
        <dbReference type="Proteomes" id="UP001556196"/>
    </source>
</evidence>
<comment type="caution">
    <text evidence="4">The sequence shown here is derived from an EMBL/GenBank/DDBJ whole genome shotgun (WGS) entry which is preliminary data.</text>
</comment>
<evidence type="ECO:0000256" key="2">
    <source>
        <dbReference type="SAM" id="SignalP"/>
    </source>
</evidence>
<dbReference type="InterPro" id="IPR009683">
    <property type="entry name" value="Extensin-like_C"/>
</dbReference>
<gene>
    <name evidence="4" type="ORF">ABUE31_01470</name>
</gene>
<dbReference type="EMBL" id="JBFOCI010000001">
    <property type="protein sequence ID" value="MEW9804653.1"/>
    <property type="molecule type" value="Genomic_DNA"/>
</dbReference>
<accession>A0ABV3QUK3</accession>
<protein>
    <submittedName>
        <fullName evidence="4">Extensin family protein</fullName>
    </submittedName>
</protein>
<sequence>MGKLSILRLVFAVSISGLFLFPPPDARAAPAWLEKLFQAPRDKPPKRRKPRPEAKVVTPDTAPVPTEKPDGIGEPGPFAGTPPGDPQPVASAGPDAATAYAPVSAPVPEPSPRASAETAEPRQDPAETVQEPPAAPLEKPVASDEALPQTVPVPEPNPRLAAATPDDALLAARPGPVLPDPRSAERPNPSGDLPEDEIACRQRLAELGVKFDNKPPEADPIGCSMPYPIVVSSLGSGIELQPRAEMNCAMAEAAARFAGDVVSPAAQRTFGKPLQSVAHASAYVCRPRNGSQKLSEHAFGNALDIAAFTLSGGTTIAVQPSPPERSSEFLDAVRSAACGPFKTVLGPGSDADHAEHIHLDLAPRRNGGTVCE</sequence>
<feature type="compositionally biased region" description="Low complexity" evidence="1">
    <location>
        <begin position="158"/>
        <end position="174"/>
    </location>
</feature>
<proteinExistence type="predicted"/>
<feature type="chain" id="PRO_5046711359" evidence="2">
    <location>
        <begin position="29"/>
        <end position="372"/>
    </location>
</feature>
<evidence type="ECO:0000256" key="1">
    <source>
        <dbReference type="SAM" id="MobiDB-lite"/>
    </source>
</evidence>
<evidence type="ECO:0000259" key="3">
    <source>
        <dbReference type="Pfam" id="PF06904"/>
    </source>
</evidence>
<dbReference type="RefSeq" id="WP_367721695.1">
    <property type="nucleotide sequence ID" value="NZ_JBFOCI010000001.1"/>
</dbReference>
<keyword evidence="5" id="KW-1185">Reference proteome</keyword>
<reference evidence="4 5" key="1">
    <citation type="submission" date="2024-06" db="EMBL/GenBank/DDBJ databases">
        <authorList>
            <person name="Tuo L."/>
        </authorList>
    </citation>
    <scope>NUCLEOTIDE SEQUENCE [LARGE SCALE GENOMIC DNA]</scope>
    <source>
        <strain evidence="4 5">ZMM04-5</strain>
    </source>
</reference>
<feature type="region of interest" description="Disordered" evidence="1">
    <location>
        <begin position="37"/>
        <end position="196"/>
    </location>
</feature>
<feature type="signal peptide" evidence="2">
    <location>
        <begin position="1"/>
        <end position="28"/>
    </location>
</feature>
<dbReference type="Pfam" id="PF06904">
    <property type="entry name" value="Extensin-like_C"/>
    <property type="match status" value="1"/>
</dbReference>
<keyword evidence="2" id="KW-0732">Signal</keyword>
<organism evidence="4 5">
    <name type="scientific">Mesorhizobium marinum</name>
    <dbReference type="NCBI Taxonomy" id="3228790"/>
    <lineage>
        <taxon>Bacteria</taxon>
        <taxon>Pseudomonadati</taxon>
        <taxon>Pseudomonadota</taxon>
        <taxon>Alphaproteobacteria</taxon>
        <taxon>Hyphomicrobiales</taxon>
        <taxon>Phyllobacteriaceae</taxon>
        <taxon>Mesorhizobium</taxon>
    </lineage>
</organism>
<name>A0ABV3QUK3_9HYPH</name>
<dbReference type="Proteomes" id="UP001556196">
    <property type="component" value="Unassembled WGS sequence"/>
</dbReference>
<evidence type="ECO:0000313" key="4">
    <source>
        <dbReference type="EMBL" id="MEW9804653.1"/>
    </source>
</evidence>
<feature type="domain" description="Extensin-like C-terminal" evidence="3">
    <location>
        <begin position="199"/>
        <end position="371"/>
    </location>
</feature>